<organism evidence="4 5">
    <name type="scientific">Mahella australiensis (strain DSM 15567 / CIP 107919 / 50-1 BON)</name>
    <dbReference type="NCBI Taxonomy" id="697281"/>
    <lineage>
        <taxon>Bacteria</taxon>
        <taxon>Bacillati</taxon>
        <taxon>Bacillota</taxon>
        <taxon>Clostridia</taxon>
        <taxon>Thermoanaerobacterales</taxon>
        <taxon>Thermoanaerobacterales Family IV. Incertae Sedis</taxon>
        <taxon>Mahella</taxon>
    </lineage>
</organism>
<gene>
    <name evidence="4" type="ordered locus">Mahau_2650</name>
</gene>
<dbReference type="Proteomes" id="UP000008457">
    <property type="component" value="Chromosome"/>
</dbReference>
<dbReference type="InterPro" id="IPR058598">
    <property type="entry name" value="Gly_zipper-like_dom"/>
</dbReference>
<proteinExistence type="predicted"/>
<dbReference type="RefSeq" id="WP_013782210.1">
    <property type="nucleotide sequence ID" value="NC_015520.1"/>
</dbReference>
<evidence type="ECO:0000256" key="1">
    <source>
        <dbReference type="SAM" id="MobiDB-lite"/>
    </source>
</evidence>
<sequence>MKRQSPKWKNEIERDQKKNHEPEEMGAAIGIVFGAIMGVVNDKLIGVSMLLGVAIGGFLGMLFRWFADRKD</sequence>
<dbReference type="EMBL" id="CP002360">
    <property type="protein sequence ID" value="AEE97787.1"/>
    <property type="molecule type" value="Genomic_DNA"/>
</dbReference>
<evidence type="ECO:0000313" key="4">
    <source>
        <dbReference type="EMBL" id="AEE97787.1"/>
    </source>
</evidence>
<feature type="domain" description="Glycine zipper-like" evidence="3">
    <location>
        <begin position="25"/>
        <end position="63"/>
    </location>
</feature>
<dbReference type="HOGENOM" id="CLU_2735246_0_0_9"/>
<feature type="region of interest" description="Disordered" evidence="1">
    <location>
        <begin position="1"/>
        <end position="21"/>
    </location>
</feature>
<dbReference type="KEGG" id="mas:Mahau_2650"/>
<feature type="transmembrane region" description="Helical" evidence="2">
    <location>
        <begin position="46"/>
        <end position="67"/>
    </location>
</feature>
<keyword evidence="2" id="KW-1133">Transmembrane helix</keyword>
<keyword evidence="2" id="KW-0472">Membrane</keyword>
<evidence type="ECO:0000259" key="3">
    <source>
        <dbReference type="Pfam" id="PF26273"/>
    </source>
</evidence>
<accession>F3ZYL9</accession>
<evidence type="ECO:0000313" key="5">
    <source>
        <dbReference type="Proteomes" id="UP000008457"/>
    </source>
</evidence>
<keyword evidence="5" id="KW-1185">Reference proteome</keyword>
<reference evidence="5" key="1">
    <citation type="submission" date="2010-11" db="EMBL/GenBank/DDBJ databases">
        <title>The complete genome of Mahella australiensis DSM 15567.</title>
        <authorList>
            <consortium name="US DOE Joint Genome Institute (JGI-PGF)"/>
            <person name="Lucas S."/>
            <person name="Copeland A."/>
            <person name="Lapidus A."/>
            <person name="Bruce D."/>
            <person name="Goodwin L."/>
            <person name="Pitluck S."/>
            <person name="Kyrpides N."/>
            <person name="Mavromatis K."/>
            <person name="Pagani I."/>
            <person name="Ivanova N."/>
            <person name="Teshima H."/>
            <person name="Brettin T."/>
            <person name="Detter J.C."/>
            <person name="Han C."/>
            <person name="Tapia R."/>
            <person name="Land M."/>
            <person name="Hauser L."/>
            <person name="Markowitz V."/>
            <person name="Cheng J.-F."/>
            <person name="Hugenholtz P."/>
            <person name="Woyke T."/>
            <person name="Wu D."/>
            <person name="Spring S."/>
            <person name="Pukall R."/>
            <person name="Steenblock K."/>
            <person name="Schneider S."/>
            <person name="Klenk H.-P."/>
            <person name="Eisen J.A."/>
        </authorList>
    </citation>
    <scope>NUCLEOTIDE SEQUENCE [LARGE SCALE GENOMIC DNA]</scope>
    <source>
        <strain evidence="5">DSM 15567 / CIP 107919 / 50-1 BON</strain>
    </source>
</reference>
<keyword evidence="2" id="KW-0812">Transmembrane</keyword>
<protein>
    <recommendedName>
        <fullName evidence="3">Glycine zipper-like domain-containing protein</fullName>
    </recommendedName>
</protein>
<dbReference type="OrthoDB" id="1653617at2"/>
<dbReference type="Pfam" id="PF26273">
    <property type="entry name" value="Gly_zipper"/>
    <property type="match status" value="1"/>
</dbReference>
<reference evidence="4 5" key="2">
    <citation type="journal article" date="2011" name="Stand. Genomic Sci.">
        <title>Complete genome sequence of Mahella australiensis type strain (50-1 BON).</title>
        <authorList>
            <person name="Sikorski J."/>
            <person name="Teshima H."/>
            <person name="Nolan M."/>
            <person name="Lucas S."/>
            <person name="Hammon N."/>
            <person name="Deshpande S."/>
            <person name="Cheng J.F."/>
            <person name="Pitluck S."/>
            <person name="Liolios K."/>
            <person name="Pagani I."/>
            <person name="Ivanova N."/>
            <person name="Huntemann M."/>
            <person name="Mavromatis K."/>
            <person name="Ovchinikova G."/>
            <person name="Pati A."/>
            <person name="Tapia R."/>
            <person name="Han C."/>
            <person name="Goodwin L."/>
            <person name="Chen A."/>
            <person name="Palaniappan K."/>
            <person name="Land M."/>
            <person name="Hauser L."/>
            <person name="Ngatchou-Djao O.D."/>
            <person name="Rohde M."/>
            <person name="Pukall R."/>
            <person name="Spring S."/>
            <person name="Abt B."/>
            <person name="Goker M."/>
            <person name="Detter J.C."/>
            <person name="Woyke T."/>
            <person name="Bristow J."/>
            <person name="Markowitz V."/>
            <person name="Hugenholtz P."/>
            <person name="Eisen J.A."/>
            <person name="Kyrpides N.C."/>
            <person name="Klenk H.P."/>
            <person name="Lapidus A."/>
        </authorList>
    </citation>
    <scope>NUCLEOTIDE SEQUENCE [LARGE SCALE GENOMIC DNA]</scope>
    <source>
        <strain evidence="5">DSM 15567 / CIP 107919 / 50-1 BON</strain>
    </source>
</reference>
<evidence type="ECO:0000256" key="2">
    <source>
        <dbReference type="SAM" id="Phobius"/>
    </source>
</evidence>
<dbReference type="STRING" id="697281.Mahau_2650"/>
<feature type="compositionally biased region" description="Basic and acidic residues" evidence="1">
    <location>
        <begin position="8"/>
        <end position="21"/>
    </location>
</feature>
<name>F3ZYL9_MAHA5</name>
<dbReference type="AlphaFoldDB" id="F3ZYL9"/>